<name>A0A6G1DWS3_9ORYZ</name>
<protein>
    <submittedName>
        <fullName evidence="1">Uncharacterized protein</fullName>
    </submittedName>
</protein>
<evidence type="ECO:0000313" key="2">
    <source>
        <dbReference type="Proteomes" id="UP000479710"/>
    </source>
</evidence>
<dbReference type="Proteomes" id="UP000479710">
    <property type="component" value="Unassembled WGS sequence"/>
</dbReference>
<evidence type="ECO:0000313" key="1">
    <source>
        <dbReference type="EMBL" id="KAF0917305.1"/>
    </source>
</evidence>
<accession>A0A6G1DWS3</accession>
<gene>
    <name evidence="1" type="ORF">E2562_017481</name>
</gene>
<reference evidence="1 2" key="1">
    <citation type="submission" date="2019-11" db="EMBL/GenBank/DDBJ databases">
        <title>Whole genome sequence of Oryza granulata.</title>
        <authorList>
            <person name="Li W."/>
        </authorList>
    </citation>
    <scope>NUCLEOTIDE SEQUENCE [LARGE SCALE GENOMIC DNA]</scope>
    <source>
        <strain evidence="2">cv. Menghai</strain>
        <tissue evidence="1">Leaf</tissue>
    </source>
</reference>
<keyword evidence="2" id="KW-1185">Reference proteome</keyword>
<organism evidence="1 2">
    <name type="scientific">Oryza meyeriana var. granulata</name>
    <dbReference type="NCBI Taxonomy" id="110450"/>
    <lineage>
        <taxon>Eukaryota</taxon>
        <taxon>Viridiplantae</taxon>
        <taxon>Streptophyta</taxon>
        <taxon>Embryophyta</taxon>
        <taxon>Tracheophyta</taxon>
        <taxon>Spermatophyta</taxon>
        <taxon>Magnoliopsida</taxon>
        <taxon>Liliopsida</taxon>
        <taxon>Poales</taxon>
        <taxon>Poaceae</taxon>
        <taxon>BOP clade</taxon>
        <taxon>Oryzoideae</taxon>
        <taxon>Oryzeae</taxon>
        <taxon>Oryzinae</taxon>
        <taxon>Oryza</taxon>
        <taxon>Oryza meyeriana</taxon>
    </lineage>
</organism>
<dbReference type="AlphaFoldDB" id="A0A6G1DWS3"/>
<sequence length="116" mass="13039">MLSALATEEVHLQEGCQQLESLVHAAKAFYDRYVARVEWECSALDAERVEAIVAREETTKALRELEGQREAFAILKVHTEEIELELASREAVVTEREEAAAQRKGVLRMAKARGEA</sequence>
<proteinExistence type="predicted"/>
<comment type="caution">
    <text evidence="1">The sequence shown here is derived from an EMBL/GenBank/DDBJ whole genome shotgun (WGS) entry which is preliminary data.</text>
</comment>
<dbReference type="EMBL" id="SPHZ02000005">
    <property type="protein sequence ID" value="KAF0917305.1"/>
    <property type="molecule type" value="Genomic_DNA"/>
</dbReference>